<evidence type="ECO:0000256" key="8">
    <source>
        <dbReference type="ARBA" id="ARBA00023125"/>
    </source>
</evidence>
<proteinExistence type="inferred from homology"/>
<keyword evidence="5 9" id="KW-0235">DNA replication</keyword>
<evidence type="ECO:0000256" key="4">
    <source>
        <dbReference type="ARBA" id="ARBA00022490"/>
    </source>
</evidence>
<reference evidence="12 13" key="1">
    <citation type="submission" date="2020-03" db="EMBL/GenBank/DDBJ databases">
        <title>Alteromonas ponticola sp. nov., isolated from seawater.</title>
        <authorList>
            <person name="Yoon J.-H."/>
            <person name="Kim Y.-O."/>
        </authorList>
    </citation>
    <scope>NUCLEOTIDE SEQUENCE [LARGE SCALE GENOMIC DNA]</scope>
    <source>
        <strain evidence="12 13">MYP5</strain>
    </source>
</reference>
<comment type="subcellular location">
    <subcellularLocation>
        <location evidence="1 9 10">Cytoplasm</location>
    </subcellularLocation>
</comment>
<comment type="function">
    <text evidence="9 10">The RecF protein is involved in DNA metabolism; it is required for DNA replication and normal SOS inducibility. RecF binds preferentially to single-stranded, linear DNA. It also seems to bind ATP.</text>
</comment>
<dbReference type="PANTHER" id="PTHR32182">
    <property type="entry name" value="DNA REPLICATION AND REPAIR PROTEIN RECF"/>
    <property type="match status" value="1"/>
</dbReference>
<dbReference type="PANTHER" id="PTHR32182:SF0">
    <property type="entry name" value="DNA REPLICATION AND REPAIR PROTEIN RECF"/>
    <property type="match status" value="1"/>
</dbReference>
<keyword evidence="6 9" id="KW-0547">Nucleotide-binding</keyword>
<dbReference type="HAMAP" id="MF_00365">
    <property type="entry name" value="RecF"/>
    <property type="match status" value="1"/>
</dbReference>
<organism evidence="12 13">
    <name type="scientific">Alteromonas ponticola</name>
    <dbReference type="NCBI Taxonomy" id="2720613"/>
    <lineage>
        <taxon>Bacteria</taxon>
        <taxon>Pseudomonadati</taxon>
        <taxon>Pseudomonadota</taxon>
        <taxon>Gammaproteobacteria</taxon>
        <taxon>Alteromonadales</taxon>
        <taxon>Alteromonadaceae</taxon>
        <taxon>Alteromonas/Salinimonas group</taxon>
        <taxon>Alteromonas</taxon>
    </lineage>
</organism>
<evidence type="ECO:0000259" key="11">
    <source>
        <dbReference type="Pfam" id="PF02463"/>
    </source>
</evidence>
<dbReference type="Pfam" id="PF02463">
    <property type="entry name" value="SMC_N"/>
    <property type="match status" value="1"/>
</dbReference>
<evidence type="ECO:0000256" key="9">
    <source>
        <dbReference type="HAMAP-Rule" id="MF_00365"/>
    </source>
</evidence>
<comment type="similarity">
    <text evidence="2 9 10">Belongs to the RecF family.</text>
</comment>
<accession>A0ABX1R550</accession>
<dbReference type="Proteomes" id="UP000709336">
    <property type="component" value="Unassembled WGS sequence"/>
</dbReference>
<protein>
    <recommendedName>
        <fullName evidence="3 9">DNA replication and repair protein RecF</fullName>
    </recommendedName>
</protein>
<dbReference type="SUPFAM" id="SSF52540">
    <property type="entry name" value="P-loop containing nucleoside triphosphate hydrolases"/>
    <property type="match status" value="1"/>
</dbReference>
<keyword evidence="9 10" id="KW-0227">DNA damage</keyword>
<keyword evidence="4 9" id="KW-0963">Cytoplasm</keyword>
<keyword evidence="13" id="KW-1185">Reference proteome</keyword>
<evidence type="ECO:0000256" key="2">
    <source>
        <dbReference type="ARBA" id="ARBA00008016"/>
    </source>
</evidence>
<keyword evidence="9 10" id="KW-0234">DNA repair</keyword>
<evidence type="ECO:0000313" key="13">
    <source>
        <dbReference type="Proteomes" id="UP000709336"/>
    </source>
</evidence>
<dbReference type="InterPro" id="IPR003395">
    <property type="entry name" value="RecF/RecN/SMC_N"/>
</dbReference>
<dbReference type="InterPro" id="IPR027417">
    <property type="entry name" value="P-loop_NTPase"/>
</dbReference>
<keyword evidence="7 9" id="KW-0067">ATP-binding</keyword>
<keyword evidence="9 10" id="KW-0742">SOS response</keyword>
<feature type="domain" description="RecF/RecN/SMC N-terminal" evidence="11">
    <location>
        <begin position="3"/>
        <end position="346"/>
    </location>
</feature>
<dbReference type="Gene3D" id="3.40.50.300">
    <property type="entry name" value="P-loop containing nucleotide triphosphate hydrolases"/>
    <property type="match status" value="1"/>
</dbReference>
<evidence type="ECO:0000256" key="10">
    <source>
        <dbReference type="RuleBase" id="RU000578"/>
    </source>
</evidence>
<feature type="binding site" evidence="9">
    <location>
        <begin position="30"/>
        <end position="37"/>
    </location>
    <ligand>
        <name>ATP</name>
        <dbReference type="ChEBI" id="CHEBI:30616"/>
    </ligand>
</feature>
<evidence type="ECO:0000256" key="6">
    <source>
        <dbReference type="ARBA" id="ARBA00022741"/>
    </source>
</evidence>
<dbReference type="EMBL" id="JAATNW010000006">
    <property type="protein sequence ID" value="NMH60621.1"/>
    <property type="molecule type" value="Genomic_DNA"/>
</dbReference>
<dbReference type="RefSeq" id="WP_169211188.1">
    <property type="nucleotide sequence ID" value="NZ_JAATNW010000006.1"/>
</dbReference>
<dbReference type="InterPro" id="IPR001238">
    <property type="entry name" value="DNA-binding_RecF"/>
</dbReference>
<evidence type="ECO:0000256" key="1">
    <source>
        <dbReference type="ARBA" id="ARBA00004496"/>
    </source>
</evidence>
<dbReference type="PROSITE" id="PS00618">
    <property type="entry name" value="RECF_2"/>
    <property type="match status" value="1"/>
</dbReference>
<evidence type="ECO:0000256" key="7">
    <source>
        <dbReference type="ARBA" id="ARBA00022840"/>
    </source>
</evidence>
<dbReference type="NCBIfam" id="TIGR00611">
    <property type="entry name" value="recf"/>
    <property type="match status" value="1"/>
</dbReference>
<dbReference type="InterPro" id="IPR042174">
    <property type="entry name" value="RecF_2"/>
</dbReference>
<dbReference type="Gene3D" id="1.20.1050.90">
    <property type="entry name" value="RecF/RecN/SMC, N-terminal domain"/>
    <property type="match status" value="1"/>
</dbReference>
<sequence>MKLAQVQITNFRNISTACLDLSPSLSVIRGHNGSGKSSLLEAIYYLGFGRSFRTSKHESVIKDDQSSFSVFARCNTETDQHIKVGLSRSRINEVTCNINGEHSNRLADLVSLVPVQLFTPQSTDLLVGTPSERRRFIDWGLFHVEHSFRLHARSYLSLLKQRNALLKQGQDITKPEHTFWSEQLISAAEVIDACRRQYIENILPYFKSIMAQFLPEFSVEIAYHRGWEKQLTFMEALAKKRDYDYKVGYTSVGPHKADLRLKVNNVSAQEMLSRGQLRMTVAALQLAQTQLFADQTQRQSIFLLDDIGAELDSIRREKFLTRLLETNTQVVVTAIVDEQIDFVENYNDKKMFHVEHGIVKEESN</sequence>
<dbReference type="PROSITE" id="PS00617">
    <property type="entry name" value="RECF_1"/>
    <property type="match status" value="1"/>
</dbReference>
<name>A0ABX1R550_9ALTE</name>
<gene>
    <name evidence="9 12" type="primary">recF</name>
    <name evidence="12" type="ORF">HCJ96_11355</name>
</gene>
<evidence type="ECO:0000313" key="12">
    <source>
        <dbReference type="EMBL" id="NMH60621.1"/>
    </source>
</evidence>
<keyword evidence="8 9" id="KW-0238">DNA-binding</keyword>
<dbReference type="InterPro" id="IPR018078">
    <property type="entry name" value="DNA-binding_RecF_CS"/>
</dbReference>
<comment type="caution">
    <text evidence="12">The sequence shown here is derived from an EMBL/GenBank/DDBJ whole genome shotgun (WGS) entry which is preliminary data.</text>
</comment>
<evidence type="ECO:0000256" key="5">
    <source>
        <dbReference type="ARBA" id="ARBA00022705"/>
    </source>
</evidence>
<evidence type="ECO:0000256" key="3">
    <source>
        <dbReference type="ARBA" id="ARBA00020170"/>
    </source>
</evidence>